<accession>W8NUI2</accession>
<dbReference type="AlphaFoldDB" id="W8NUI2"/>
<evidence type="ECO:0000313" key="2">
    <source>
        <dbReference type="EMBL" id="AHL22792.1"/>
    </source>
</evidence>
<reference evidence="2 3" key="1">
    <citation type="submission" date="2014-02" db="EMBL/GenBank/DDBJ databases">
        <title>Genome Sequence of an Hyperthermophilic Archaeon, Thermococcus nautili 30-1, producing viral vesicles.</title>
        <authorList>
            <person name="Oberto J."/>
            <person name="Gaudin M."/>
            <person name="Cossu M."/>
            <person name="Gorlas A."/>
            <person name="Slesarev A."/>
            <person name="Marguet E."/>
            <person name="Forterre P."/>
        </authorList>
    </citation>
    <scope>NUCLEOTIDE SEQUENCE [LARGE SCALE GENOMIC DNA]</scope>
    <source>
        <strain evidence="2 3">30-1</strain>
    </source>
</reference>
<dbReference type="Proteomes" id="UP000019434">
    <property type="component" value="Chromosome"/>
</dbReference>
<proteinExistence type="predicted"/>
<keyword evidence="1" id="KW-0812">Transmembrane</keyword>
<sequence>MRVQSKTYTKSHKIQKRRNWGQTIWALLKLLLGLFFLAMAIFSFIAGEVVLGIALLIAMAGIFGGGHEEQNSQHNIQPTVYDDDDYYYDYLDELEEDSLIDFMVYYLDD</sequence>
<protein>
    <submittedName>
        <fullName evidence="2">Uncharacterized protein</fullName>
    </submittedName>
</protein>
<dbReference type="KEGG" id="tnu:BD01_1175"/>
<organism evidence="2 3">
    <name type="scientific">Thermococcus nautili</name>
    <dbReference type="NCBI Taxonomy" id="195522"/>
    <lineage>
        <taxon>Archaea</taxon>
        <taxon>Methanobacteriati</taxon>
        <taxon>Methanobacteriota</taxon>
        <taxon>Thermococci</taxon>
        <taxon>Thermococcales</taxon>
        <taxon>Thermococcaceae</taxon>
        <taxon>Thermococcus</taxon>
    </lineage>
</organism>
<gene>
    <name evidence="2" type="ORF">BD01_1175</name>
</gene>
<keyword evidence="1" id="KW-0472">Membrane</keyword>
<evidence type="ECO:0000256" key="1">
    <source>
        <dbReference type="SAM" id="Phobius"/>
    </source>
</evidence>
<keyword evidence="1" id="KW-1133">Transmembrane helix</keyword>
<dbReference type="STRING" id="195522.BD01_1175"/>
<keyword evidence="3" id="KW-1185">Reference proteome</keyword>
<name>W8NUI2_9EURY</name>
<evidence type="ECO:0000313" key="3">
    <source>
        <dbReference type="Proteomes" id="UP000019434"/>
    </source>
</evidence>
<feature type="transmembrane region" description="Helical" evidence="1">
    <location>
        <begin position="49"/>
        <end position="66"/>
    </location>
</feature>
<dbReference type="HOGENOM" id="CLU_2178018_0_0_2"/>
<dbReference type="EMBL" id="CP007264">
    <property type="protein sequence ID" value="AHL22792.1"/>
    <property type="molecule type" value="Genomic_DNA"/>
</dbReference>
<feature type="transmembrane region" description="Helical" evidence="1">
    <location>
        <begin position="20"/>
        <end position="43"/>
    </location>
</feature>